<evidence type="ECO:0000256" key="1">
    <source>
        <dbReference type="SAM" id="MobiDB-lite"/>
    </source>
</evidence>
<keyword evidence="2" id="KW-0812">Transmembrane</keyword>
<feature type="domain" description="HTH APSES-type" evidence="3">
    <location>
        <begin position="40"/>
        <end position="155"/>
    </location>
</feature>
<keyword evidence="2" id="KW-0472">Membrane</keyword>
<accession>A0AAD7GY02</accession>
<dbReference type="PANTHER" id="PTHR38044:SF1">
    <property type="entry name" value="BOUQUET FORMATION PROTEIN 4"/>
    <property type="match status" value="1"/>
</dbReference>
<dbReference type="InterPro" id="IPR037548">
    <property type="entry name" value="Bqt4"/>
</dbReference>
<feature type="region of interest" description="Disordered" evidence="1">
    <location>
        <begin position="290"/>
        <end position="313"/>
    </location>
</feature>
<dbReference type="AlphaFoldDB" id="A0AAD7GY02"/>
<evidence type="ECO:0000256" key="2">
    <source>
        <dbReference type="SAM" id="Phobius"/>
    </source>
</evidence>
<evidence type="ECO:0000313" key="4">
    <source>
        <dbReference type="EMBL" id="KAJ7707751.1"/>
    </source>
</evidence>
<dbReference type="SUPFAM" id="SSF54616">
    <property type="entry name" value="DNA-binding domain of Mlu1-box binding protein MBP1"/>
    <property type="match status" value="1"/>
</dbReference>
<feature type="transmembrane region" description="Helical" evidence="2">
    <location>
        <begin position="346"/>
        <end position="364"/>
    </location>
</feature>
<feature type="compositionally biased region" description="Acidic residues" evidence="1">
    <location>
        <begin position="257"/>
        <end position="267"/>
    </location>
</feature>
<keyword evidence="2" id="KW-1133">Transmembrane helix</keyword>
<feature type="compositionally biased region" description="Pro residues" evidence="1">
    <location>
        <begin position="201"/>
        <end position="213"/>
    </location>
</feature>
<dbReference type="GO" id="GO:0070197">
    <property type="term" value="P:meiotic attachment of telomere to nuclear envelope"/>
    <property type="evidence" value="ECO:0007669"/>
    <property type="project" value="InterPro"/>
</dbReference>
<dbReference type="Proteomes" id="UP001221757">
    <property type="component" value="Unassembled WGS sequence"/>
</dbReference>
<dbReference type="InterPro" id="IPR003163">
    <property type="entry name" value="Tscrpt_reg_HTH_APSES-type"/>
</dbReference>
<evidence type="ECO:0000313" key="5">
    <source>
        <dbReference type="Proteomes" id="UP001221757"/>
    </source>
</evidence>
<evidence type="ECO:0000259" key="3">
    <source>
        <dbReference type="PROSITE" id="PS51299"/>
    </source>
</evidence>
<sequence>MTMTSNTRPPLPVRHENPHIKDLIKVGPLPPVKYQILNCQGSDILVGRLKVDTPTPSGHAFILRRFDTGAVSLTTMFRAAFPNAPDDAEKREVQWVKDTYDLTGNNGSSKDASITRLAGTWVSPTTALELGTAYSLGDVIQSVVDARPDPAANYRRSGKAAPKDPVATPPTASQPASRALPTPSPTHALPNPAKRRKESSPAPPATPVTPLPPRRSTRTKSPNPKSAPMPSLTSVVKSAKKVARREEVVTPGGSDETAVDEEGDVVEESVGTELREQDLAEQRDMIEGLKAQRDKAQRGTATDASAKLKRAREDEDKQLEFEFKEPEVGERVIATNRRISPSQKSFVWGVMAFAFGMTAVSFLPNLF</sequence>
<proteinExistence type="predicted"/>
<reference evidence="4" key="1">
    <citation type="submission" date="2023-03" db="EMBL/GenBank/DDBJ databases">
        <title>Massive genome expansion in bonnet fungi (Mycena s.s.) driven by repeated elements and novel gene families across ecological guilds.</title>
        <authorList>
            <consortium name="Lawrence Berkeley National Laboratory"/>
            <person name="Harder C.B."/>
            <person name="Miyauchi S."/>
            <person name="Viragh M."/>
            <person name="Kuo A."/>
            <person name="Thoen E."/>
            <person name="Andreopoulos B."/>
            <person name="Lu D."/>
            <person name="Skrede I."/>
            <person name="Drula E."/>
            <person name="Henrissat B."/>
            <person name="Morin E."/>
            <person name="Kohler A."/>
            <person name="Barry K."/>
            <person name="LaButti K."/>
            <person name="Morin E."/>
            <person name="Salamov A."/>
            <person name="Lipzen A."/>
            <person name="Mereny Z."/>
            <person name="Hegedus B."/>
            <person name="Baldrian P."/>
            <person name="Stursova M."/>
            <person name="Weitz H."/>
            <person name="Taylor A."/>
            <person name="Grigoriev I.V."/>
            <person name="Nagy L.G."/>
            <person name="Martin F."/>
            <person name="Kauserud H."/>
        </authorList>
    </citation>
    <scope>NUCLEOTIDE SEQUENCE</scope>
    <source>
        <strain evidence="4">CBHHK067</strain>
    </source>
</reference>
<dbReference type="GO" id="GO:0003677">
    <property type="term" value="F:DNA binding"/>
    <property type="evidence" value="ECO:0007669"/>
    <property type="project" value="InterPro"/>
</dbReference>
<dbReference type="InterPro" id="IPR036887">
    <property type="entry name" value="HTH_APSES_sf"/>
</dbReference>
<dbReference type="PANTHER" id="PTHR38044">
    <property type="entry name" value="BOUQUET FORMATION PROTEIN 4"/>
    <property type="match status" value="1"/>
</dbReference>
<feature type="region of interest" description="Disordered" evidence="1">
    <location>
        <begin position="150"/>
        <end position="271"/>
    </location>
</feature>
<dbReference type="GO" id="GO:0044820">
    <property type="term" value="P:mitotic telomere tethering at nuclear periphery"/>
    <property type="evidence" value="ECO:0007669"/>
    <property type="project" value="TreeGrafter"/>
</dbReference>
<dbReference type="EMBL" id="JARKIE010000005">
    <property type="protein sequence ID" value="KAJ7707751.1"/>
    <property type="molecule type" value="Genomic_DNA"/>
</dbReference>
<dbReference type="PROSITE" id="PS51299">
    <property type="entry name" value="HTH_APSES"/>
    <property type="match status" value="1"/>
</dbReference>
<comment type="caution">
    <text evidence="4">The sequence shown here is derived from an EMBL/GenBank/DDBJ whole genome shotgun (WGS) entry which is preliminary data.</text>
</comment>
<name>A0AAD7GY02_MYCRO</name>
<organism evidence="4 5">
    <name type="scientific">Mycena rosella</name>
    <name type="common">Pink bonnet</name>
    <name type="synonym">Agaricus rosellus</name>
    <dbReference type="NCBI Taxonomy" id="1033263"/>
    <lineage>
        <taxon>Eukaryota</taxon>
        <taxon>Fungi</taxon>
        <taxon>Dikarya</taxon>
        <taxon>Basidiomycota</taxon>
        <taxon>Agaricomycotina</taxon>
        <taxon>Agaricomycetes</taxon>
        <taxon>Agaricomycetidae</taxon>
        <taxon>Agaricales</taxon>
        <taxon>Marasmiineae</taxon>
        <taxon>Mycenaceae</taxon>
        <taxon>Mycena</taxon>
    </lineage>
</organism>
<keyword evidence="5" id="KW-1185">Reference proteome</keyword>
<gene>
    <name evidence="4" type="ORF">B0H17DRAFT_1192195</name>
</gene>
<protein>
    <recommendedName>
        <fullName evidence="3">HTH APSES-type domain-containing protein</fullName>
    </recommendedName>
</protein>
<dbReference type="GO" id="GO:1990862">
    <property type="term" value="C:nuclear membrane complex Bqt3-Bqt4"/>
    <property type="evidence" value="ECO:0007669"/>
    <property type="project" value="InterPro"/>
</dbReference>